<protein>
    <submittedName>
        <fullName evidence="2">NAD-dependent epimerase/dehydratase family protein</fullName>
    </submittedName>
</protein>
<dbReference type="EMBL" id="JACYTN010000001">
    <property type="protein sequence ID" value="MBD8496985.1"/>
    <property type="molecule type" value="Genomic_DNA"/>
</dbReference>
<feature type="domain" description="NAD-dependent epimerase/dehydratase" evidence="1">
    <location>
        <begin position="4"/>
        <end position="208"/>
    </location>
</feature>
<dbReference type="Pfam" id="PF01370">
    <property type="entry name" value="Epimerase"/>
    <property type="match status" value="1"/>
</dbReference>
<comment type="caution">
    <text evidence="2">The sequence shown here is derived from an EMBL/GenBank/DDBJ whole genome shotgun (WGS) entry which is preliminary data.</text>
</comment>
<evidence type="ECO:0000313" key="3">
    <source>
        <dbReference type="Proteomes" id="UP000634529"/>
    </source>
</evidence>
<keyword evidence="3" id="KW-1185">Reference proteome</keyword>
<gene>
    <name evidence="2" type="ORF">IFO66_01595</name>
</gene>
<evidence type="ECO:0000313" key="2">
    <source>
        <dbReference type="EMBL" id="MBD8496985.1"/>
    </source>
</evidence>
<evidence type="ECO:0000259" key="1">
    <source>
        <dbReference type="Pfam" id="PF01370"/>
    </source>
</evidence>
<dbReference type="InterPro" id="IPR001509">
    <property type="entry name" value="Epimerase_deHydtase"/>
</dbReference>
<dbReference type="PANTHER" id="PTHR43245:SF13">
    <property type="entry name" value="UDP-D-APIOSE_UDP-D-XYLOSE SYNTHASE 2"/>
    <property type="match status" value="1"/>
</dbReference>
<proteinExistence type="predicted"/>
<reference evidence="2 3" key="1">
    <citation type="submission" date="2020-09" db="EMBL/GenBank/DDBJ databases">
        <title>Paenibacillus sp. CAU 1523 isolated from sand of Haeundae Beach.</title>
        <authorList>
            <person name="Kim W."/>
        </authorList>
    </citation>
    <scope>NUCLEOTIDE SEQUENCE [LARGE SCALE GENOMIC DNA]</scope>
    <source>
        <strain evidence="2 3">CAU 1523</strain>
    </source>
</reference>
<dbReference type="PANTHER" id="PTHR43245">
    <property type="entry name" value="BIFUNCTIONAL POLYMYXIN RESISTANCE PROTEIN ARNA"/>
    <property type="match status" value="1"/>
</dbReference>
<dbReference type="Gene3D" id="3.40.50.720">
    <property type="entry name" value="NAD(P)-binding Rossmann-like Domain"/>
    <property type="match status" value="1"/>
</dbReference>
<organism evidence="2 3">
    <name type="scientific">Paenibacillus arenosi</name>
    <dbReference type="NCBI Taxonomy" id="2774142"/>
    <lineage>
        <taxon>Bacteria</taxon>
        <taxon>Bacillati</taxon>
        <taxon>Bacillota</taxon>
        <taxon>Bacilli</taxon>
        <taxon>Bacillales</taxon>
        <taxon>Paenibacillaceae</taxon>
        <taxon>Paenibacillus</taxon>
    </lineage>
</organism>
<dbReference type="InterPro" id="IPR050177">
    <property type="entry name" value="Lipid_A_modif_metabolic_enz"/>
</dbReference>
<dbReference type="Proteomes" id="UP000634529">
    <property type="component" value="Unassembled WGS sequence"/>
</dbReference>
<dbReference type="InterPro" id="IPR036291">
    <property type="entry name" value="NAD(P)-bd_dom_sf"/>
</dbReference>
<dbReference type="RefSeq" id="WP_192023449.1">
    <property type="nucleotide sequence ID" value="NZ_JACYTN010000001.1"/>
</dbReference>
<dbReference type="SUPFAM" id="SSF51735">
    <property type="entry name" value="NAD(P)-binding Rossmann-fold domains"/>
    <property type="match status" value="1"/>
</dbReference>
<name>A0ABR9AUU6_9BACL</name>
<sequence length="293" mass="32863">MRRILVMGGTRFFGKRLVQRLLENGDQVTIATRGTTTDSFGNQVQRMILDRADRRSVQAVAHAGEWDIVYDNICYSPETAQYAVEAFDGRVGHYVFTSTLSVYNPSGKLHVEADFDPYGVDLHEPIVEEQLSYQKGKQLCEAVFHQKAAFPVASVRFPIVLGPDDYTKRLEFHLERVHNETPIYIPNMNAHMNYIQSSEAASFLEWAGTQLWKGPINACSDGTIQLAEVMSIVEQAVGRKAIMMSAGSDEERSPFGVPDSWLMDNSAARQAGFVFDELQNWLPPLAKELAARL</sequence>
<accession>A0ABR9AUU6</accession>